<evidence type="ECO:0000313" key="2">
    <source>
        <dbReference type="Proteomes" id="UP000297703"/>
    </source>
</evidence>
<accession>A0A4D9DL13</accession>
<name>A0A4D9DL13_9SAUR</name>
<reference evidence="1 2" key="1">
    <citation type="submission" date="2019-04" db="EMBL/GenBank/DDBJ databases">
        <title>Draft genome of the big-headed turtle Platysternon megacephalum.</title>
        <authorList>
            <person name="Gong S."/>
        </authorList>
    </citation>
    <scope>NUCLEOTIDE SEQUENCE [LARGE SCALE GENOMIC DNA]</scope>
    <source>
        <strain evidence="1">DO16091913</strain>
        <tissue evidence="1">Muscle</tissue>
    </source>
</reference>
<protein>
    <submittedName>
        <fullName evidence="1">Nucleobindin-1</fullName>
    </submittedName>
</protein>
<keyword evidence="2" id="KW-1185">Reference proteome</keyword>
<reference evidence="1 2" key="2">
    <citation type="submission" date="2019-04" db="EMBL/GenBank/DDBJ databases">
        <title>The genome sequence of big-headed turtle.</title>
        <authorList>
            <person name="Gong S."/>
        </authorList>
    </citation>
    <scope>NUCLEOTIDE SEQUENCE [LARGE SCALE GENOMIC DNA]</scope>
    <source>
        <strain evidence="1">DO16091913</strain>
        <tissue evidence="1">Muscle</tissue>
    </source>
</reference>
<comment type="caution">
    <text evidence="1">The sequence shown here is derived from an EMBL/GenBank/DDBJ whole genome shotgun (WGS) entry which is preliminary data.</text>
</comment>
<organism evidence="1 2">
    <name type="scientific">Platysternon megacephalum</name>
    <name type="common">big-headed turtle</name>
    <dbReference type="NCBI Taxonomy" id="55544"/>
    <lineage>
        <taxon>Eukaryota</taxon>
        <taxon>Metazoa</taxon>
        <taxon>Chordata</taxon>
        <taxon>Craniata</taxon>
        <taxon>Vertebrata</taxon>
        <taxon>Euteleostomi</taxon>
        <taxon>Archelosauria</taxon>
        <taxon>Testudinata</taxon>
        <taxon>Testudines</taxon>
        <taxon>Cryptodira</taxon>
        <taxon>Durocryptodira</taxon>
        <taxon>Testudinoidea</taxon>
        <taxon>Platysternidae</taxon>
        <taxon>Platysternon</taxon>
    </lineage>
</organism>
<sequence length="119" mass="13672">MQFNPELSFGWLENISVLRIKDVCKSFNAKVLFKRKKICLMKEKMNLVLKIHMCNGNSGGQFFVSQDASLRSTILFWPSAGNHHCVRLVPPLPGNTDLFFRERTSSLFQSYIIYALISL</sequence>
<proteinExistence type="predicted"/>
<dbReference type="Proteomes" id="UP000297703">
    <property type="component" value="Unassembled WGS sequence"/>
</dbReference>
<dbReference type="EMBL" id="QXTE01000438">
    <property type="protein sequence ID" value="TFJ97990.1"/>
    <property type="molecule type" value="Genomic_DNA"/>
</dbReference>
<evidence type="ECO:0000313" key="1">
    <source>
        <dbReference type="EMBL" id="TFJ97990.1"/>
    </source>
</evidence>
<dbReference type="AlphaFoldDB" id="A0A4D9DL13"/>
<gene>
    <name evidence="1" type="ORF">DR999_PMT20118</name>
</gene>